<dbReference type="Proteomes" id="UP000325295">
    <property type="component" value="Chromosome"/>
</dbReference>
<dbReference type="AlphaFoldDB" id="A0A5P1WY61"/>
<name>A0A5P1WY61_9LACO</name>
<feature type="transmembrane region" description="Helical" evidence="1">
    <location>
        <begin position="235"/>
        <end position="254"/>
    </location>
</feature>
<dbReference type="Pfam" id="PF13240">
    <property type="entry name" value="Zn_Ribbon_1"/>
    <property type="match status" value="1"/>
</dbReference>
<reference evidence="3 4" key="1">
    <citation type="submission" date="2019-09" db="EMBL/GenBank/DDBJ databases">
        <title>Complete Genome Sequence of Lactobacillus nenjiangensis SH-Y15, isolated from sauerkraut.</title>
        <authorList>
            <person name="Yang H."/>
        </authorList>
    </citation>
    <scope>NUCLEOTIDE SEQUENCE [LARGE SCALE GENOMIC DNA]</scope>
    <source>
        <strain evidence="3 4">SH-Y15</strain>
    </source>
</reference>
<accession>A0A5P1WY61</accession>
<feature type="transmembrane region" description="Helical" evidence="1">
    <location>
        <begin position="124"/>
        <end position="146"/>
    </location>
</feature>
<feature type="transmembrane region" description="Helical" evidence="1">
    <location>
        <begin position="81"/>
        <end position="103"/>
    </location>
</feature>
<sequence length="287" mass="31742">MKYCVNCGAEIPAGSNFCIKCGTPVEETVTQNVTNQTTGTGTATPNVAGTAEKTKGFAVNYWSWLVESIKHPFQASESAHAYFGLVSFVVLAILNSTVFYLIYRYFQNGISTYSSSLKFVTVGTFVVLFIAYAVLYAAKLAVGYLFQKKSGNKTFFEYTNTIAHNLNFTLVFSLLMILTTFLFPTLTEMTSSEDSFKSFIYKLMFIIILASFQGTVFLLSAAVNAATDTSTKLDSFYKVVLISVIFLIISYVVFRGYTGYETQQLERVFSSITSEISSLFSSALFGI</sequence>
<keyword evidence="1" id="KW-1133">Transmembrane helix</keyword>
<feature type="domain" description="Zinc-ribbon" evidence="2">
    <location>
        <begin position="3"/>
        <end position="25"/>
    </location>
</feature>
<evidence type="ECO:0000259" key="2">
    <source>
        <dbReference type="Pfam" id="PF13240"/>
    </source>
</evidence>
<dbReference type="InterPro" id="IPR026870">
    <property type="entry name" value="Zinc_ribbon_dom"/>
</dbReference>
<feature type="transmembrane region" description="Helical" evidence="1">
    <location>
        <begin position="166"/>
        <end position="187"/>
    </location>
</feature>
<keyword evidence="4" id="KW-1185">Reference proteome</keyword>
<evidence type="ECO:0000313" key="4">
    <source>
        <dbReference type="Proteomes" id="UP000325295"/>
    </source>
</evidence>
<dbReference type="OrthoDB" id="2291432at2"/>
<feature type="transmembrane region" description="Helical" evidence="1">
    <location>
        <begin position="199"/>
        <end position="223"/>
    </location>
</feature>
<dbReference type="RefSeq" id="WP_150203245.1">
    <property type="nucleotide sequence ID" value="NZ_CAUQTN010000075.1"/>
</dbReference>
<evidence type="ECO:0000313" key="3">
    <source>
        <dbReference type="EMBL" id="QER66592.1"/>
    </source>
</evidence>
<dbReference type="KEGG" id="lnn:F0161_01030"/>
<keyword evidence="1" id="KW-0812">Transmembrane</keyword>
<proteinExistence type="predicted"/>
<dbReference type="EMBL" id="CP043939">
    <property type="protein sequence ID" value="QER66592.1"/>
    <property type="molecule type" value="Genomic_DNA"/>
</dbReference>
<organism evidence="3 4">
    <name type="scientific">Paucilactobacillus nenjiangensis</name>
    <dbReference type="NCBI Taxonomy" id="1296540"/>
    <lineage>
        <taxon>Bacteria</taxon>
        <taxon>Bacillati</taxon>
        <taxon>Bacillota</taxon>
        <taxon>Bacilli</taxon>
        <taxon>Lactobacillales</taxon>
        <taxon>Lactobacillaceae</taxon>
        <taxon>Paucilactobacillus</taxon>
    </lineage>
</organism>
<evidence type="ECO:0000256" key="1">
    <source>
        <dbReference type="SAM" id="Phobius"/>
    </source>
</evidence>
<protein>
    <submittedName>
        <fullName evidence="3">Zinc ribbon domain-containing protein</fullName>
    </submittedName>
</protein>
<gene>
    <name evidence="3" type="ORF">F0161_01030</name>
</gene>
<keyword evidence="1" id="KW-0472">Membrane</keyword>